<dbReference type="EMBL" id="MN740751">
    <property type="protein sequence ID" value="QHU10173.1"/>
    <property type="molecule type" value="Genomic_DNA"/>
</dbReference>
<protein>
    <submittedName>
        <fullName evidence="1">Uncharacterized protein</fullName>
    </submittedName>
</protein>
<proteinExistence type="predicted"/>
<dbReference type="AlphaFoldDB" id="A0A6C0JXQ8"/>
<sequence length="481" mass="55034">MINDNLYSKKTYNIIGPQLFTRASFKGSVVFVKLRGTGKIFCELGVSLYGQQKYYDLDDFFGTNVIRRCATSEFGNSSETLWDARKPFLSLTEGCRDARGWMARYLFDDMIMRELCTFMTAEITPRSLAEVETLGSVKEDRTVAHIYQTRTGNFIYIIDNVVYSEYFPVKWALAPGTLEYENGVAIMGPGTLPNHCGNCNYYGSFHGVFLGYCVNCAREYGYTRGPGFIDQGVEYEGEAERDCIRATYLSGIDLATLGYNIEPEEKYNNCLAGGNTPTGPDICDDQENMDPVRENVVDEYKEADPNTYNTIVLSKKYPRRAYSMPFMKYRIVVEEEQTDTFTPDLIRHKMESFFAENDIEVIDNNYSFPIGPRPEWDCYRITKRPSVWFYWIATFRCTGYEDIQLEIRLYVSNVHTAEHPAKLLLECNNVSGRSPGYWPMMRAMNAWLLGETDNPLIDIPLPPPGIEDEDGNILPPPIQLY</sequence>
<name>A0A6C0JXQ8_9ZZZZ</name>
<reference evidence="1" key="1">
    <citation type="journal article" date="2020" name="Nature">
        <title>Giant virus diversity and host interactions through global metagenomics.</title>
        <authorList>
            <person name="Schulz F."/>
            <person name="Roux S."/>
            <person name="Paez-Espino D."/>
            <person name="Jungbluth S."/>
            <person name="Walsh D.A."/>
            <person name="Denef V.J."/>
            <person name="McMahon K.D."/>
            <person name="Konstantinidis K.T."/>
            <person name="Eloe-Fadrosh E.A."/>
            <person name="Kyrpides N.C."/>
            <person name="Woyke T."/>
        </authorList>
    </citation>
    <scope>NUCLEOTIDE SEQUENCE</scope>
    <source>
        <strain evidence="1">GVMAG-S-1101164-67</strain>
    </source>
</reference>
<organism evidence="1">
    <name type="scientific">viral metagenome</name>
    <dbReference type="NCBI Taxonomy" id="1070528"/>
    <lineage>
        <taxon>unclassified sequences</taxon>
        <taxon>metagenomes</taxon>
        <taxon>organismal metagenomes</taxon>
    </lineage>
</organism>
<accession>A0A6C0JXQ8</accession>
<evidence type="ECO:0000313" key="1">
    <source>
        <dbReference type="EMBL" id="QHU10173.1"/>
    </source>
</evidence>